<organism evidence="1 2">
    <name type="scientific">Candidatus Lloydbacteria bacterium RIFCSPLOWO2_02_FULL_51_11</name>
    <dbReference type="NCBI Taxonomy" id="1798667"/>
    <lineage>
        <taxon>Bacteria</taxon>
        <taxon>Candidatus Lloydiibacteriota</taxon>
    </lineage>
</organism>
<dbReference type="STRING" id="1798667.A3J08_01925"/>
<gene>
    <name evidence="1" type="ORF">A3J08_01925</name>
</gene>
<protein>
    <submittedName>
        <fullName evidence="1">Uncharacterized protein</fullName>
    </submittedName>
</protein>
<accession>A0A1G2DMI1</accession>
<name>A0A1G2DMI1_9BACT</name>
<dbReference type="Proteomes" id="UP000177573">
    <property type="component" value="Unassembled WGS sequence"/>
</dbReference>
<evidence type="ECO:0000313" key="1">
    <source>
        <dbReference type="EMBL" id="OGZ14080.1"/>
    </source>
</evidence>
<reference evidence="1 2" key="1">
    <citation type="journal article" date="2016" name="Nat. Commun.">
        <title>Thousands of microbial genomes shed light on interconnected biogeochemical processes in an aquifer system.</title>
        <authorList>
            <person name="Anantharaman K."/>
            <person name="Brown C.T."/>
            <person name="Hug L.A."/>
            <person name="Sharon I."/>
            <person name="Castelle C.J."/>
            <person name="Probst A.J."/>
            <person name="Thomas B.C."/>
            <person name="Singh A."/>
            <person name="Wilkins M.J."/>
            <person name="Karaoz U."/>
            <person name="Brodie E.L."/>
            <person name="Williams K.H."/>
            <person name="Hubbard S.S."/>
            <person name="Banfield J.F."/>
        </authorList>
    </citation>
    <scope>NUCLEOTIDE SEQUENCE [LARGE SCALE GENOMIC DNA]</scope>
</reference>
<proteinExistence type="predicted"/>
<dbReference type="Pfam" id="PF10936">
    <property type="entry name" value="DUF2617"/>
    <property type="match status" value="1"/>
</dbReference>
<comment type="caution">
    <text evidence="1">The sequence shown here is derived from an EMBL/GenBank/DDBJ whole genome shotgun (WGS) entry which is preliminary data.</text>
</comment>
<dbReference type="EMBL" id="MHLR01000033">
    <property type="protein sequence ID" value="OGZ14080.1"/>
    <property type="molecule type" value="Genomic_DNA"/>
</dbReference>
<dbReference type="AlphaFoldDB" id="A0A1G2DMI1"/>
<evidence type="ECO:0000313" key="2">
    <source>
        <dbReference type="Proteomes" id="UP000177573"/>
    </source>
</evidence>
<sequence length="207" mass="22752">MDQSARDLRLCISQDPVTLGGDVCLFKDISDNPIPGVRIRLGIIGASHFFSFQIGKGFVFTEMLACVEPPHRKGESTIRISLPACTEGEKGYPLSFSFPPFRYSFHGCIVRATPESLKKVAMLKGKIEQTDNAPVMGLAHDFSSALLERPPFPPETLLFFSRSGMHDLKLETAHTYPNEGLIVSTSSRLTVSDGNAFREMLARSASN</sequence>
<dbReference type="InterPro" id="IPR024486">
    <property type="entry name" value="DUF2617"/>
</dbReference>